<dbReference type="AlphaFoldDB" id="A0A1I2MYD2"/>
<feature type="transmembrane region" description="Helical" evidence="1">
    <location>
        <begin position="20"/>
        <end position="39"/>
    </location>
</feature>
<dbReference type="EMBL" id="FOOY01000003">
    <property type="protein sequence ID" value="SFF94487.1"/>
    <property type="molecule type" value="Genomic_DNA"/>
</dbReference>
<dbReference type="STRING" id="269670.SAMN02982927_00062"/>
<proteinExistence type="predicted"/>
<feature type="transmembrane region" description="Helical" evidence="1">
    <location>
        <begin position="83"/>
        <end position="106"/>
    </location>
</feature>
<gene>
    <name evidence="2" type="ORF">SAMN02982927_00062</name>
</gene>
<dbReference type="Proteomes" id="UP000198752">
    <property type="component" value="Unassembled WGS sequence"/>
</dbReference>
<evidence type="ECO:0000313" key="3">
    <source>
        <dbReference type="Proteomes" id="UP000198752"/>
    </source>
</evidence>
<keyword evidence="1" id="KW-0472">Membrane</keyword>
<feature type="transmembrane region" description="Helical" evidence="1">
    <location>
        <begin position="142"/>
        <end position="164"/>
    </location>
</feature>
<reference evidence="3" key="1">
    <citation type="submission" date="2016-10" db="EMBL/GenBank/DDBJ databases">
        <authorList>
            <person name="Varghese N."/>
            <person name="Submissions S."/>
        </authorList>
    </citation>
    <scope>NUCLEOTIDE SEQUENCE [LARGE SCALE GENOMIC DNA]</scope>
    <source>
        <strain evidence="3">ATCC 700379</strain>
    </source>
</reference>
<name>A0A1I2MYD2_9BACL</name>
<keyword evidence="1" id="KW-1133">Transmembrane helix</keyword>
<protein>
    <submittedName>
        <fullName evidence="2">Stage II sporulation protein M</fullName>
    </submittedName>
</protein>
<sequence length="210" mass="23398">MIAERLKKTLAKHISDYLSLYTFVTGLLLMGIVFGAIVVNCLSYESKSDLLHYLQQFFGELAKSQIADPRALFKESLFHDMQFLVLIWVLGLSVIGLPLIFLLIFVKGMFLGFTVGFLVSQMGTKGLMAVLVSIFPQNLLSIPNYLFLTVLSVAFSLKMIRQLLMKTRKQPMLPQFINYGIVLASATLIAAAASGYEAYISPALIRLFIS</sequence>
<dbReference type="InterPro" id="IPR014196">
    <property type="entry name" value="SpoIIM"/>
</dbReference>
<dbReference type="Pfam" id="PF01944">
    <property type="entry name" value="SpoIIM"/>
    <property type="match status" value="1"/>
</dbReference>
<dbReference type="PIRSF" id="PIRSF038973">
    <property type="entry name" value="SpoIIM"/>
    <property type="match status" value="1"/>
</dbReference>
<accession>A0A1I2MYD2</accession>
<evidence type="ECO:0000313" key="2">
    <source>
        <dbReference type="EMBL" id="SFF94487.1"/>
    </source>
</evidence>
<evidence type="ECO:0000256" key="1">
    <source>
        <dbReference type="SAM" id="Phobius"/>
    </source>
</evidence>
<keyword evidence="1" id="KW-0812">Transmembrane</keyword>
<feature type="transmembrane region" description="Helical" evidence="1">
    <location>
        <begin position="113"/>
        <end position="136"/>
    </location>
</feature>
<keyword evidence="3" id="KW-1185">Reference proteome</keyword>
<dbReference type="OrthoDB" id="2065033at2"/>
<organism evidence="2 3">
    <name type="scientific">Sporolactobacillus nakayamae</name>
    <dbReference type="NCBI Taxonomy" id="269670"/>
    <lineage>
        <taxon>Bacteria</taxon>
        <taxon>Bacillati</taxon>
        <taxon>Bacillota</taxon>
        <taxon>Bacilli</taxon>
        <taxon>Bacillales</taxon>
        <taxon>Sporolactobacillaceae</taxon>
        <taxon>Sporolactobacillus</taxon>
    </lineage>
</organism>
<dbReference type="RefSeq" id="WP_093668932.1">
    <property type="nucleotide sequence ID" value="NZ_FOOY01000003.1"/>
</dbReference>
<dbReference type="NCBIfam" id="TIGR02831">
    <property type="entry name" value="spo_II_M"/>
    <property type="match status" value="1"/>
</dbReference>
<feature type="transmembrane region" description="Helical" evidence="1">
    <location>
        <begin position="176"/>
        <end position="196"/>
    </location>
</feature>
<dbReference type="InterPro" id="IPR002798">
    <property type="entry name" value="SpoIIM-like"/>
</dbReference>